<dbReference type="PANTHER" id="PTHR35329:SF1">
    <property type="entry name" value="CHITIN SYNTHASE EXPORT CHAPERONE"/>
    <property type="match status" value="1"/>
</dbReference>
<dbReference type="GO" id="GO:0005789">
    <property type="term" value="C:endoplasmic reticulum membrane"/>
    <property type="evidence" value="ECO:0007669"/>
    <property type="project" value="TreeGrafter"/>
</dbReference>
<dbReference type="PANTHER" id="PTHR35329">
    <property type="entry name" value="CHITIN SYNTHASE EXPORT CHAPERONE"/>
    <property type="match status" value="1"/>
</dbReference>
<gene>
    <name evidence="2" type="ORF">LshimejAT787_1501080</name>
</gene>
<sequence>MLEFNIIADRQHHRLRIVIAPHPRSHIPRTPSLPLNAITTGAFLEQGSTALVVLTAIHASVVAAFFWALANAVIAMQVVEDGTWSSLAPYSVFSLLIFGLGTYLSLDTALGVTTTIGAPSNPPEALRSISLFVVLSIWPLVCVVLYFALMAYIVLQVLHEQRPMVFYTLSALLFVLSQLAWFLLGRVLCTASDQKVDGAFLATVLETAAITVLFLAWRSITEESWDDDVYYPL</sequence>
<evidence type="ECO:0000313" key="2">
    <source>
        <dbReference type="EMBL" id="GLB43924.1"/>
    </source>
</evidence>
<organism evidence="2 3">
    <name type="scientific">Lyophyllum shimeji</name>
    <name type="common">Hon-shimeji</name>
    <name type="synonym">Tricholoma shimeji</name>
    <dbReference type="NCBI Taxonomy" id="47721"/>
    <lineage>
        <taxon>Eukaryota</taxon>
        <taxon>Fungi</taxon>
        <taxon>Dikarya</taxon>
        <taxon>Basidiomycota</taxon>
        <taxon>Agaricomycotina</taxon>
        <taxon>Agaricomycetes</taxon>
        <taxon>Agaricomycetidae</taxon>
        <taxon>Agaricales</taxon>
        <taxon>Tricholomatineae</taxon>
        <taxon>Lyophyllaceae</taxon>
        <taxon>Lyophyllum</taxon>
    </lineage>
</organism>
<proteinExistence type="predicted"/>
<dbReference type="AlphaFoldDB" id="A0A9P3PYH4"/>
<dbReference type="InterPro" id="IPR022057">
    <property type="entry name" value="Chs7"/>
</dbReference>
<feature type="transmembrane region" description="Helical" evidence="1">
    <location>
        <begin position="126"/>
        <end position="153"/>
    </location>
</feature>
<feature type="transmembrane region" description="Helical" evidence="1">
    <location>
        <begin position="196"/>
        <end position="217"/>
    </location>
</feature>
<keyword evidence="1" id="KW-0812">Transmembrane</keyword>
<keyword evidence="3" id="KW-1185">Reference proteome</keyword>
<dbReference type="EMBL" id="BRPK01000015">
    <property type="protein sequence ID" value="GLB43924.1"/>
    <property type="molecule type" value="Genomic_DNA"/>
</dbReference>
<feature type="transmembrane region" description="Helical" evidence="1">
    <location>
        <begin position="87"/>
        <end position="106"/>
    </location>
</feature>
<keyword evidence="1" id="KW-0472">Membrane</keyword>
<dbReference type="Proteomes" id="UP001063166">
    <property type="component" value="Unassembled WGS sequence"/>
</dbReference>
<accession>A0A9P3PYH4</accession>
<protein>
    <submittedName>
        <fullName evidence="2">Chitin synthase III catalytic subunit</fullName>
    </submittedName>
</protein>
<keyword evidence="1" id="KW-1133">Transmembrane helix</keyword>
<name>A0A9P3PYH4_LYOSH</name>
<evidence type="ECO:0000256" key="1">
    <source>
        <dbReference type="SAM" id="Phobius"/>
    </source>
</evidence>
<dbReference type="Pfam" id="PF12271">
    <property type="entry name" value="Chs7"/>
    <property type="match status" value="1"/>
</dbReference>
<evidence type="ECO:0000313" key="3">
    <source>
        <dbReference type="Proteomes" id="UP001063166"/>
    </source>
</evidence>
<dbReference type="GO" id="GO:0051082">
    <property type="term" value="F:unfolded protein binding"/>
    <property type="evidence" value="ECO:0007669"/>
    <property type="project" value="TreeGrafter"/>
</dbReference>
<feature type="transmembrane region" description="Helical" evidence="1">
    <location>
        <begin position="165"/>
        <end position="184"/>
    </location>
</feature>
<feature type="transmembrane region" description="Helical" evidence="1">
    <location>
        <begin position="50"/>
        <end position="75"/>
    </location>
</feature>
<comment type="caution">
    <text evidence="2">The sequence shown here is derived from an EMBL/GenBank/DDBJ whole genome shotgun (WGS) entry which is preliminary data.</text>
</comment>
<dbReference type="OrthoDB" id="5582162at2759"/>
<reference evidence="2" key="1">
    <citation type="submission" date="2022-07" db="EMBL/GenBank/DDBJ databases">
        <title>The genome of Lyophyllum shimeji provides insight into the initial evolution of ectomycorrhizal fungal genome.</title>
        <authorList>
            <person name="Kobayashi Y."/>
            <person name="Shibata T."/>
            <person name="Hirakawa H."/>
            <person name="Shigenobu S."/>
            <person name="Nishiyama T."/>
            <person name="Yamada A."/>
            <person name="Hasebe M."/>
            <person name="Kawaguchi M."/>
        </authorList>
    </citation>
    <scope>NUCLEOTIDE SEQUENCE</scope>
    <source>
        <strain evidence="2">AT787</strain>
    </source>
</reference>
<dbReference type="GO" id="GO:0006457">
    <property type="term" value="P:protein folding"/>
    <property type="evidence" value="ECO:0007669"/>
    <property type="project" value="TreeGrafter"/>
</dbReference>